<keyword evidence="7 9" id="KW-0472">Membrane</keyword>
<dbReference type="InterPro" id="IPR055348">
    <property type="entry name" value="DctQ"/>
</dbReference>
<keyword evidence="2 9" id="KW-0813">Transport</keyword>
<reference evidence="11" key="2">
    <citation type="submission" date="2020-02" db="EMBL/GenBank/DDBJ databases">
        <authorList>
            <consortium name="NCBI Pathogen Detection Project"/>
        </authorList>
    </citation>
    <scope>NUCLEOTIDE SEQUENCE</scope>
    <source>
        <strain evidence="11">1839</strain>
    </source>
</reference>
<dbReference type="InterPro" id="IPR007387">
    <property type="entry name" value="TRAP_DctQ"/>
</dbReference>
<evidence type="ECO:0000256" key="1">
    <source>
        <dbReference type="ARBA" id="ARBA00004429"/>
    </source>
</evidence>
<dbReference type="GO" id="GO:0005886">
    <property type="term" value="C:plasma membrane"/>
    <property type="evidence" value="ECO:0007669"/>
    <property type="project" value="UniProtKB-SubCell"/>
</dbReference>
<evidence type="ECO:0000256" key="3">
    <source>
        <dbReference type="ARBA" id="ARBA00022475"/>
    </source>
</evidence>
<comment type="function">
    <text evidence="9">Part of the tripartite ATP-independent periplasmic (TRAP) transport system.</text>
</comment>
<dbReference type="AlphaFoldDB" id="A0A789MBZ4"/>
<comment type="similarity">
    <text evidence="8 9">Belongs to the TRAP transporter small permease family.</text>
</comment>
<dbReference type="GO" id="GO:0022857">
    <property type="term" value="F:transmembrane transporter activity"/>
    <property type="evidence" value="ECO:0007669"/>
    <property type="project" value="UniProtKB-UniRule"/>
</dbReference>
<keyword evidence="4 9" id="KW-0997">Cell inner membrane</keyword>
<feature type="transmembrane region" description="Helical" evidence="9">
    <location>
        <begin position="130"/>
        <end position="154"/>
    </location>
</feature>
<comment type="subunit">
    <text evidence="9">The complex comprises the extracytoplasmic solute receptor protein and the two transmembrane proteins.</text>
</comment>
<keyword evidence="5 9" id="KW-0812">Transmembrane</keyword>
<evidence type="ECO:0000256" key="8">
    <source>
        <dbReference type="ARBA" id="ARBA00038436"/>
    </source>
</evidence>
<sequence length="174" mass="19680">MKIYEKATRFFIGSLEAIMVICISIMFLLVLINVLMRFIFNSGIDIAEELPRFLFVWMIFIGAVVAIKDQSHIRVDLFINKMPVLGQQICQLVSQVLMLVCSITLIYGTWIESDILSTTYSPVLDVNMLLIFGISWLTGVCIFISVLIKIISVFTKISLLQAKTLSSTSSREDK</sequence>
<evidence type="ECO:0000256" key="2">
    <source>
        <dbReference type="ARBA" id="ARBA00022448"/>
    </source>
</evidence>
<gene>
    <name evidence="11" type="ORF">GGB84_004215</name>
</gene>
<dbReference type="Pfam" id="PF04290">
    <property type="entry name" value="DctQ"/>
    <property type="match status" value="1"/>
</dbReference>
<evidence type="ECO:0000256" key="6">
    <source>
        <dbReference type="ARBA" id="ARBA00022989"/>
    </source>
</evidence>
<dbReference type="GO" id="GO:0015740">
    <property type="term" value="P:C4-dicarboxylate transport"/>
    <property type="evidence" value="ECO:0007669"/>
    <property type="project" value="TreeGrafter"/>
</dbReference>
<dbReference type="PANTHER" id="PTHR35011:SF2">
    <property type="entry name" value="2,3-DIKETO-L-GULONATE TRAP TRANSPORTER SMALL PERMEASE PROTEIN YIAM"/>
    <property type="match status" value="1"/>
</dbReference>
<accession>A0A789MBZ4</accession>
<evidence type="ECO:0000256" key="9">
    <source>
        <dbReference type="RuleBase" id="RU369079"/>
    </source>
</evidence>
<feature type="domain" description="Tripartite ATP-independent periplasmic transporters DctQ component" evidence="10">
    <location>
        <begin position="26"/>
        <end position="154"/>
    </location>
</feature>
<reference evidence="11" key="1">
    <citation type="journal article" date="2018" name="Genome Biol.">
        <title>SKESA: strategic k-mer extension for scrupulous assemblies.</title>
        <authorList>
            <person name="Souvorov A."/>
            <person name="Agarwala R."/>
            <person name="Lipman D.J."/>
        </authorList>
    </citation>
    <scope>NUCLEOTIDE SEQUENCE [LARGE SCALE GENOMIC DNA]</scope>
    <source>
        <strain evidence="11">1839</strain>
    </source>
</reference>
<evidence type="ECO:0000313" key="11">
    <source>
        <dbReference type="EMBL" id="HAG5772461.1"/>
    </source>
</evidence>
<keyword evidence="3" id="KW-1003">Cell membrane</keyword>
<comment type="caution">
    <text evidence="11">The sequence shown here is derived from an EMBL/GenBank/DDBJ whole genome shotgun (WGS) entry which is preliminary data.</text>
</comment>
<organism evidence="11">
    <name type="scientific">Escherichia coli</name>
    <dbReference type="NCBI Taxonomy" id="562"/>
    <lineage>
        <taxon>Bacteria</taxon>
        <taxon>Pseudomonadati</taxon>
        <taxon>Pseudomonadota</taxon>
        <taxon>Gammaproteobacteria</taxon>
        <taxon>Enterobacterales</taxon>
        <taxon>Enterobacteriaceae</taxon>
        <taxon>Escherichia</taxon>
    </lineage>
</organism>
<dbReference type="PANTHER" id="PTHR35011">
    <property type="entry name" value="2,3-DIKETO-L-GULONATE TRAP TRANSPORTER SMALL PERMEASE PROTEIN YIAM"/>
    <property type="match status" value="1"/>
</dbReference>
<evidence type="ECO:0000256" key="7">
    <source>
        <dbReference type="ARBA" id="ARBA00023136"/>
    </source>
</evidence>
<name>A0A789MBZ4_ECOLX</name>
<evidence type="ECO:0000259" key="10">
    <source>
        <dbReference type="Pfam" id="PF04290"/>
    </source>
</evidence>
<evidence type="ECO:0000256" key="5">
    <source>
        <dbReference type="ARBA" id="ARBA00022692"/>
    </source>
</evidence>
<feature type="transmembrane region" description="Helical" evidence="9">
    <location>
        <begin position="12"/>
        <end position="40"/>
    </location>
</feature>
<keyword evidence="6 9" id="KW-1133">Transmembrane helix</keyword>
<protein>
    <recommendedName>
        <fullName evidence="9">TRAP transporter small permease protein</fullName>
    </recommendedName>
</protein>
<feature type="transmembrane region" description="Helical" evidence="9">
    <location>
        <begin position="52"/>
        <end position="68"/>
    </location>
</feature>
<proteinExistence type="inferred from homology"/>
<feature type="transmembrane region" description="Helical" evidence="9">
    <location>
        <begin position="89"/>
        <end position="110"/>
    </location>
</feature>
<comment type="subcellular location">
    <subcellularLocation>
        <location evidence="1 9">Cell inner membrane</location>
        <topology evidence="1 9">Multi-pass membrane protein</topology>
    </subcellularLocation>
</comment>
<evidence type="ECO:0000256" key="4">
    <source>
        <dbReference type="ARBA" id="ARBA00022519"/>
    </source>
</evidence>
<dbReference type="EMBL" id="DAAYTU010000035">
    <property type="protein sequence ID" value="HAG5772461.1"/>
    <property type="molecule type" value="Genomic_DNA"/>
</dbReference>